<dbReference type="PANTHER" id="PTHR33653">
    <property type="entry name" value="RIBONUCLEASE VAPC2"/>
    <property type="match status" value="1"/>
</dbReference>
<proteinExistence type="inferred from homology"/>
<dbReference type="GO" id="GO:0004540">
    <property type="term" value="F:RNA nuclease activity"/>
    <property type="evidence" value="ECO:0007669"/>
    <property type="project" value="InterPro"/>
</dbReference>
<keyword evidence="3 8" id="KW-0540">Nuclease</keyword>
<keyword evidence="8" id="KW-0800">Toxin</keyword>
<evidence type="ECO:0000313" key="11">
    <source>
        <dbReference type="Proteomes" id="UP000196655"/>
    </source>
</evidence>
<dbReference type="AlphaFoldDB" id="A0A211ZES2"/>
<evidence type="ECO:0000259" key="9">
    <source>
        <dbReference type="Pfam" id="PF01850"/>
    </source>
</evidence>
<accession>A0A211ZES2</accession>
<evidence type="ECO:0000256" key="5">
    <source>
        <dbReference type="ARBA" id="ARBA00022801"/>
    </source>
</evidence>
<reference evidence="11" key="1">
    <citation type="submission" date="2017-05" db="EMBL/GenBank/DDBJ databases">
        <authorList>
            <person name="Macchi M."/>
            <person name="Festa S."/>
            <person name="Coppotelli B.M."/>
            <person name="Morelli I.S."/>
        </authorList>
    </citation>
    <scope>NUCLEOTIDE SEQUENCE [LARGE SCALE GENOMIC DNA]</scope>
    <source>
        <strain evidence="11">I</strain>
    </source>
</reference>
<organism evidence="10 11">
    <name type="scientific">Inquilinus limosus</name>
    <dbReference type="NCBI Taxonomy" id="171674"/>
    <lineage>
        <taxon>Bacteria</taxon>
        <taxon>Pseudomonadati</taxon>
        <taxon>Pseudomonadota</taxon>
        <taxon>Alphaproteobacteria</taxon>
        <taxon>Rhodospirillales</taxon>
        <taxon>Rhodospirillaceae</taxon>
        <taxon>Inquilinus</taxon>
    </lineage>
</organism>
<dbReference type="Pfam" id="PF01850">
    <property type="entry name" value="PIN"/>
    <property type="match status" value="1"/>
</dbReference>
<comment type="similarity">
    <text evidence="7 8">Belongs to the PINc/VapC protein family.</text>
</comment>
<protein>
    <recommendedName>
        <fullName evidence="8">Ribonuclease VapC</fullName>
        <shortName evidence="8">RNase VapC</shortName>
        <ecNumber evidence="8">3.1.-.-</ecNumber>
    </recommendedName>
    <alternativeName>
        <fullName evidence="8">Toxin VapC</fullName>
    </alternativeName>
</protein>
<evidence type="ECO:0000256" key="1">
    <source>
        <dbReference type="ARBA" id="ARBA00001946"/>
    </source>
</evidence>
<dbReference type="RefSeq" id="WP_088155370.1">
    <property type="nucleotide sequence ID" value="NZ_NHON01000082.1"/>
</dbReference>
<comment type="function">
    <text evidence="8">Toxic component of a toxin-antitoxin (TA) system. An RNase.</text>
</comment>
<dbReference type="OrthoDB" id="7188375at2"/>
<dbReference type="GO" id="GO:0090729">
    <property type="term" value="F:toxin activity"/>
    <property type="evidence" value="ECO:0007669"/>
    <property type="project" value="UniProtKB-KW"/>
</dbReference>
<comment type="caution">
    <text evidence="10">The sequence shown here is derived from an EMBL/GenBank/DDBJ whole genome shotgun (WGS) entry which is preliminary data.</text>
</comment>
<dbReference type="InterPro" id="IPR022907">
    <property type="entry name" value="VapC_family"/>
</dbReference>
<evidence type="ECO:0000256" key="8">
    <source>
        <dbReference type="HAMAP-Rule" id="MF_00265"/>
    </source>
</evidence>
<feature type="binding site" evidence="8">
    <location>
        <position position="100"/>
    </location>
    <ligand>
        <name>Mg(2+)</name>
        <dbReference type="ChEBI" id="CHEBI:18420"/>
    </ligand>
</feature>
<evidence type="ECO:0000256" key="4">
    <source>
        <dbReference type="ARBA" id="ARBA00022723"/>
    </source>
</evidence>
<evidence type="ECO:0000313" key="10">
    <source>
        <dbReference type="EMBL" id="OWJ63720.1"/>
    </source>
</evidence>
<dbReference type="GO" id="GO:0016787">
    <property type="term" value="F:hydrolase activity"/>
    <property type="evidence" value="ECO:0007669"/>
    <property type="project" value="UniProtKB-KW"/>
</dbReference>
<gene>
    <name evidence="8" type="primary">vapC</name>
    <name evidence="10" type="ORF">BWR60_28435</name>
</gene>
<dbReference type="EMBL" id="NHON01000082">
    <property type="protein sequence ID" value="OWJ63720.1"/>
    <property type="molecule type" value="Genomic_DNA"/>
</dbReference>
<keyword evidence="4 8" id="KW-0479">Metal-binding</keyword>
<dbReference type="InterPro" id="IPR029060">
    <property type="entry name" value="PIN-like_dom_sf"/>
</dbReference>
<keyword evidence="2 8" id="KW-1277">Toxin-antitoxin system</keyword>
<sequence length="137" mass="15116">MYLLDTNIVSETIRPVPDHNVAIWLLSQPTEALWISVLTIAEIERGIALAEQRDTARARQLSGWLEGLLTQYQDQIVPVDRATARIWGRMAAATTDLDIDAAIAATASAHGWTVATRNVRDFSRFGVPVFNPFPAST</sequence>
<comment type="cofactor">
    <cofactor evidence="1 8">
        <name>Mg(2+)</name>
        <dbReference type="ChEBI" id="CHEBI:18420"/>
    </cofactor>
</comment>
<feature type="binding site" evidence="8">
    <location>
        <position position="5"/>
    </location>
    <ligand>
        <name>Mg(2+)</name>
        <dbReference type="ChEBI" id="CHEBI:18420"/>
    </ligand>
</feature>
<keyword evidence="11" id="KW-1185">Reference proteome</keyword>
<evidence type="ECO:0000256" key="7">
    <source>
        <dbReference type="ARBA" id="ARBA00038093"/>
    </source>
</evidence>
<keyword evidence="5 8" id="KW-0378">Hydrolase</keyword>
<evidence type="ECO:0000256" key="3">
    <source>
        <dbReference type="ARBA" id="ARBA00022722"/>
    </source>
</evidence>
<dbReference type="InterPro" id="IPR050556">
    <property type="entry name" value="Type_II_TA_system_RNase"/>
</dbReference>
<feature type="domain" description="PIN" evidence="9">
    <location>
        <begin position="2"/>
        <end position="125"/>
    </location>
</feature>
<dbReference type="Proteomes" id="UP000196655">
    <property type="component" value="Unassembled WGS sequence"/>
</dbReference>
<dbReference type="PANTHER" id="PTHR33653:SF1">
    <property type="entry name" value="RIBONUCLEASE VAPC2"/>
    <property type="match status" value="1"/>
</dbReference>
<dbReference type="GO" id="GO:0000287">
    <property type="term" value="F:magnesium ion binding"/>
    <property type="evidence" value="ECO:0007669"/>
    <property type="project" value="UniProtKB-UniRule"/>
</dbReference>
<dbReference type="Gene3D" id="3.40.50.1010">
    <property type="entry name" value="5'-nuclease"/>
    <property type="match status" value="1"/>
</dbReference>
<evidence type="ECO:0000256" key="6">
    <source>
        <dbReference type="ARBA" id="ARBA00022842"/>
    </source>
</evidence>
<dbReference type="EC" id="3.1.-.-" evidence="8"/>
<dbReference type="InterPro" id="IPR002716">
    <property type="entry name" value="PIN_dom"/>
</dbReference>
<keyword evidence="6 8" id="KW-0460">Magnesium</keyword>
<evidence type="ECO:0000256" key="2">
    <source>
        <dbReference type="ARBA" id="ARBA00022649"/>
    </source>
</evidence>
<name>A0A211ZES2_9PROT</name>
<dbReference type="SUPFAM" id="SSF88723">
    <property type="entry name" value="PIN domain-like"/>
    <property type="match status" value="1"/>
</dbReference>
<dbReference type="HAMAP" id="MF_00265">
    <property type="entry name" value="VapC_Nob1"/>
    <property type="match status" value="1"/>
</dbReference>
<dbReference type="CDD" id="cd18746">
    <property type="entry name" value="PIN_VapC4-5_FitB-like"/>
    <property type="match status" value="1"/>
</dbReference>